<dbReference type="GO" id="GO:0003755">
    <property type="term" value="F:peptidyl-prolyl cis-trans isomerase activity"/>
    <property type="evidence" value="ECO:0007669"/>
    <property type="project" value="UniProtKB-KW"/>
</dbReference>
<dbReference type="InterPro" id="IPR027304">
    <property type="entry name" value="Trigger_fact/SurA_dom_sf"/>
</dbReference>
<keyword evidence="5 12" id="KW-1133">Transmembrane helix</keyword>
<evidence type="ECO:0000256" key="6">
    <source>
        <dbReference type="ARBA" id="ARBA00023136"/>
    </source>
</evidence>
<evidence type="ECO:0000256" key="7">
    <source>
        <dbReference type="ARBA" id="ARBA00023186"/>
    </source>
</evidence>
<comment type="similarity">
    <text evidence="8">Belongs to the PpiD chaperone family.</text>
</comment>
<evidence type="ECO:0000256" key="5">
    <source>
        <dbReference type="ARBA" id="ARBA00022989"/>
    </source>
</evidence>
<evidence type="ECO:0000259" key="13">
    <source>
        <dbReference type="PROSITE" id="PS50198"/>
    </source>
</evidence>
<comment type="subcellular location">
    <subcellularLocation>
        <location evidence="1">Cell inner membrane</location>
        <topology evidence="1">Single-pass type II membrane protein</topology>
        <orientation evidence="1">Periplasmic side</orientation>
    </subcellularLocation>
</comment>
<dbReference type="PANTHER" id="PTHR47529">
    <property type="entry name" value="PEPTIDYL-PROLYL CIS-TRANS ISOMERASE D"/>
    <property type="match status" value="1"/>
</dbReference>
<evidence type="ECO:0000256" key="1">
    <source>
        <dbReference type="ARBA" id="ARBA00004382"/>
    </source>
</evidence>
<evidence type="ECO:0000256" key="12">
    <source>
        <dbReference type="SAM" id="Phobius"/>
    </source>
</evidence>
<feature type="transmembrane region" description="Helical" evidence="12">
    <location>
        <begin position="12"/>
        <end position="34"/>
    </location>
</feature>
<evidence type="ECO:0000256" key="2">
    <source>
        <dbReference type="ARBA" id="ARBA00022475"/>
    </source>
</evidence>
<keyword evidence="11 14" id="KW-0413">Isomerase</keyword>
<dbReference type="Pfam" id="PF13145">
    <property type="entry name" value="Rotamase_2"/>
    <property type="match status" value="1"/>
</dbReference>
<dbReference type="SUPFAM" id="SSF54534">
    <property type="entry name" value="FKBP-like"/>
    <property type="match status" value="1"/>
</dbReference>
<name>A0A318V5Y6_9GAMM</name>
<proteinExistence type="inferred from homology"/>
<dbReference type="GO" id="GO:0005886">
    <property type="term" value="C:plasma membrane"/>
    <property type="evidence" value="ECO:0007669"/>
    <property type="project" value="UniProtKB-SubCell"/>
</dbReference>
<dbReference type="Pfam" id="PF13616">
    <property type="entry name" value="Rotamase_3"/>
    <property type="match status" value="1"/>
</dbReference>
<dbReference type="AlphaFoldDB" id="A0A318V5Y6"/>
<evidence type="ECO:0000313" key="14">
    <source>
        <dbReference type="EMBL" id="PYF83241.1"/>
    </source>
</evidence>
<dbReference type="PANTHER" id="PTHR47529:SF1">
    <property type="entry name" value="PERIPLASMIC CHAPERONE PPID"/>
    <property type="match status" value="1"/>
</dbReference>
<evidence type="ECO:0000256" key="3">
    <source>
        <dbReference type="ARBA" id="ARBA00022519"/>
    </source>
</evidence>
<keyword evidence="6 12" id="KW-0472">Membrane</keyword>
<protein>
    <recommendedName>
        <fullName evidence="9">Periplasmic chaperone PpiD</fullName>
    </recommendedName>
    <alternativeName>
        <fullName evidence="10">Periplasmic folding chaperone</fullName>
    </alternativeName>
</protein>
<evidence type="ECO:0000256" key="8">
    <source>
        <dbReference type="ARBA" id="ARBA00038408"/>
    </source>
</evidence>
<dbReference type="Gene3D" id="1.10.4030.10">
    <property type="entry name" value="Porin chaperone SurA, peptide-binding domain"/>
    <property type="match status" value="1"/>
</dbReference>
<keyword evidence="4 12" id="KW-0812">Transmembrane</keyword>
<accession>A0A318V5Y6</accession>
<keyword evidence="11" id="KW-0697">Rotamase</keyword>
<keyword evidence="2" id="KW-1003">Cell membrane</keyword>
<comment type="caution">
    <text evidence="14">The sequence shown here is derived from an EMBL/GenBank/DDBJ whole genome shotgun (WGS) entry which is preliminary data.</text>
</comment>
<gene>
    <name evidence="14" type="ORF">DFP75_102335</name>
</gene>
<dbReference type="RefSeq" id="WP_110573481.1">
    <property type="nucleotide sequence ID" value="NZ_QKLW01000002.1"/>
</dbReference>
<dbReference type="InterPro" id="IPR000297">
    <property type="entry name" value="PPIase_PpiC"/>
</dbReference>
<organism evidence="14 15">
    <name type="scientific">Marinomonas alcarazii</name>
    <dbReference type="NCBI Taxonomy" id="491949"/>
    <lineage>
        <taxon>Bacteria</taxon>
        <taxon>Pseudomonadati</taxon>
        <taxon>Pseudomonadota</taxon>
        <taxon>Gammaproteobacteria</taxon>
        <taxon>Oceanospirillales</taxon>
        <taxon>Oceanospirillaceae</taxon>
        <taxon>Marinomonas</taxon>
    </lineage>
</organism>
<dbReference type="InterPro" id="IPR046357">
    <property type="entry name" value="PPIase_dom_sf"/>
</dbReference>
<evidence type="ECO:0000256" key="9">
    <source>
        <dbReference type="ARBA" id="ARBA00040743"/>
    </source>
</evidence>
<evidence type="ECO:0000313" key="15">
    <source>
        <dbReference type="Proteomes" id="UP000247551"/>
    </source>
</evidence>
<feature type="domain" description="PpiC" evidence="13">
    <location>
        <begin position="265"/>
        <end position="362"/>
    </location>
</feature>
<dbReference type="Proteomes" id="UP000247551">
    <property type="component" value="Unassembled WGS sequence"/>
</dbReference>
<dbReference type="Gene3D" id="3.10.50.40">
    <property type="match status" value="1"/>
</dbReference>
<keyword evidence="3" id="KW-0997">Cell inner membrane</keyword>
<dbReference type="Pfam" id="PF13624">
    <property type="entry name" value="SurA_N_3"/>
    <property type="match status" value="1"/>
</dbReference>
<sequence>MLQDIRDKSQGIVVKIIVGFIVVTFALFGVDALVQSFGSSDKVAEVDGVDISRTQMLQGAETQRRQLISMMGGQINPALLEDNLLQRRALDELIQRAVLSNQAKELGLGVSDAQVNAYLLQAEQFQTNGQFDENKYLNFIRSLGFTPLAFKERIKQDVLIQQPRNAIAGSEFVLPYQVEGVSKLQSQTRSYDYVSFSLADESEITSVTDEELKAYYDENKDSFKTPEQVKLNYVVISSSDFYNKVNVTDAELQDAYQASISSLPKEERSASHILIDTSERSDEEAQALIDEIQAKLKSGASFADMAAEYSDDIGSKNDAGNLGYVEQGTMGDEFDNVLFSMKKGDVEQAKTQYGYHLIKLDDITKPDVPSFASKKAELEESLRQDKARDALLTAHEDITDLAYASDKLDAISKEYGVDILQSAYFGREGGTDKITSNPAVIAAAYDVTVLEDGQNSSLIELNDDQVVVVHLNDHKPESFQTYDETKEQVASIVVQKKALESLKAKAEKVKESNSASWTSVEAAKRGQDEITSLAFALPHPEANAPVESIENLSNGDLVLIRLNEVSVGDLTLSDDQKLAYERYLNQTQASLNTQAQQNLLKNNAEIER</sequence>
<evidence type="ECO:0000256" key="4">
    <source>
        <dbReference type="ARBA" id="ARBA00022692"/>
    </source>
</evidence>
<dbReference type="PROSITE" id="PS50198">
    <property type="entry name" value="PPIC_PPIASE_2"/>
    <property type="match status" value="1"/>
</dbReference>
<evidence type="ECO:0000256" key="11">
    <source>
        <dbReference type="PROSITE-ProRule" id="PRU00278"/>
    </source>
</evidence>
<dbReference type="SUPFAM" id="SSF109998">
    <property type="entry name" value="Triger factor/SurA peptide-binding domain-like"/>
    <property type="match status" value="1"/>
</dbReference>
<keyword evidence="7" id="KW-0143">Chaperone</keyword>
<dbReference type="EMBL" id="QKLW01000002">
    <property type="protein sequence ID" value="PYF83241.1"/>
    <property type="molecule type" value="Genomic_DNA"/>
</dbReference>
<evidence type="ECO:0000256" key="10">
    <source>
        <dbReference type="ARBA" id="ARBA00042775"/>
    </source>
</evidence>
<keyword evidence="15" id="KW-1185">Reference proteome</keyword>
<reference evidence="14 15" key="1">
    <citation type="submission" date="2018-06" db="EMBL/GenBank/DDBJ databases">
        <title>Genomic Encyclopedia of Type Strains, Phase III (KMG-III): the genomes of soil and plant-associated and newly described type strains.</title>
        <authorList>
            <person name="Whitman W."/>
        </authorList>
    </citation>
    <scope>NUCLEOTIDE SEQUENCE [LARGE SCALE GENOMIC DNA]</scope>
    <source>
        <strain evidence="14 15">CECT 7730</strain>
    </source>
</reference>
<dbReference type="InterPro" id="IPR052029">
    <property type="entry name" value="PpiD_chaperone"/>
</dbReference>